<organism evidence="1 2">
    <name type="scientific">Bacillus luti</name>
    <dbReference type="NCBI Taxonomy" id="2026191"/>
    <lineage>
        <taxon>Bacteria</taxon>
        <taxon>Bacillati</taxon>
        <taxon>Bacillota</taxon>
        <taxon>Bacilli</taxon>
        <taxon>Bacillales</taxon>
        <taxon>Bacillaceae</taxon>
        <taxon>Bacillus</taxon>
        <taxon>Bacillus cereus group</taxon>
    </lineage>
</organism>
<reference evidence="1 2" key="1">
    <citation type="submission" date="2024-03" db="EMBL/GenBank/DDBJ databases">
        <title>A Rare Waterborne Outbreak of Bacillus cereus in China: Epidemiologic Survey, Genomic Insights and Virulence Characteristics.</title>
        <authorList>
            <person name="Wang S."/>
        </authorList>
    </citation>
    <scope>NUCLEOTIDE SEQUENCE [LARGE SCALE GENOMIC DNA]</scope>
    <source>
        <strain evidence="1 2">BC008</strain>
    </source>
</reference>
<dbReference type="EMBL" id="JBBAGW010000009">
    <property type="protein sequence ID" value="MEI5931279.1"/>
    <property type="molecule type" value="Genomic_DNA"/>
</dbReference>
<accession>A0ABU8HXS3</accession>
<sequence length="46" mass="5197">MANYLAQRVIDEAYAYDFVVSKRPDLRSGIDKYLTDNGRADLITSA</sequence>
<comment type="caution">
    <text evidence="1">The sequence shown here is derived from an EMBL/GenBank/DDBJ whole genome shotgun (WGS) entry which is preliminary data.</text>
</comment>
<evidence type="ECO:0000313" key="2">
    <source>
        <dbReference type="Proteomes" id="UP001365619"/>
    </source>
</evidence>
<dbReference type="RefSeq" id="WP_336577128.1">
    <property type="nucleotide sequence ID" value="NZ_JBBAGV010000009.1"/>
</dbReference>
<name>A0ABU8HXS3_9BACI</name>
<dbReference type="Proteomes" id="UP001365619">
    <property type="component" value="Unassembled WGS sequence"/>
</dbReference>
<proteinExistence type="predicted"/>
<keyword evidence="2" id="KW-1185">Reference proteome</keyword>
<gene>
    <name evidence="1" type="ORF">WBS43_21410</name>
</gene>
<protein>
    <submittedName>
        <fullName evidence="1">Uncharacterized protein</fullName>
    </submittedName>
</protein>
<evidence type="ECO:0000313" key="1">
    <source>
        <dbReference type="EMBL" id="MEI5931279.1"/>
    </source>
</evidence>